<feature type="region of interest" description="Disordered" evidence="1">
    <location>
        <begin position="383"/>
        <end position="409"/>
    </location>
</feature>
<reference evidence="2 3" key="1">
    <citation type="submission" date="2024-02" db="EMBL/GenBank/DDBJ databases">
        <authorList>
            <person name="Chen Y."/>
            <person name="Shah S."/>
            <person name="Dougan E. K."/>
            <person name="Thang M."/>
            <person name="Chan C."/>
        </authorList>
    </citation>
    <scope>NUCLEOTIDE SEQUENCE [LARGE SCALE GENOMIC DNA]</scope>
</reference>
<dbReference type="EMBL" id="CAXAMM010005980">
    <property type="protein sequence ID" value="CAK9009363.1"/>
    <property type="molecule type" value="Genomic_DNA"/>
</dbReference>
<keyword evidence="3" id="KW-1185">Reference proteome</keyword>
<sequence length="409" mass="44770">MNLSISRTPIPASAPLTWTCIDVSIENKSGLITKSLVHVQRLSACAFIVDDPNPPNAIKKGIKEVVASAALDVKKALQDAGSLIPAVTGQEKVLVEGSTDSLLESAASASWSDASSCSDVLALLSNEEQTKDLQMSLVHLHIMKDSSLIPSSVARLVTELALGLLNFSKGDVSAVEACNLWCKVTPLLSNARRLPQSTQQTFPIIEAVHCAFKRLEGPIKDAVMEQGKKCVQDHGLKGPLVYMKEFSELSPAPPCVSEFFNLIRSWTSISQDSLNARNATHDHQALLQSLPLFVRPVLTAMEEWEFPDSMKWMFKDDKENSKWRRTSAMVMASLTVADLVVNSHAYPEKKRSYTTAIQCIAGVGISKSDLCATLREKVDEWLDTEKAAPKKKAKAEKAPKENGSKKRKQ</sequence>
<evidence type="ECO:0000313" key="3">
    <source>
        <dbReference type="Proteomes" id="UP001642464"/>
    </source>
</evidence>
<accession>A0ABP0J502</accession>
<name>A0ABP0J502_9DINO</name>
<proteinExistence type="predicted"/>
<comment type="caution">
    <text evidence="2">The sequence shown here is derived from an EMBL/GenBank/DDBJ whole genome shotgun (WGS) entry which is preliminary data.</text>
</comment>
<feature type="compositionally biased region" description="Basic and acidic residues" evidence="1">
    <location>
        <begin position="395"/>
        <end position="409"/>
    </location>
</feature>
<protein>
    <submittedName>
        <fullName evidence="2">Uncharacterized protein</fullName>
    </submittedName>
</protein>
<evidence type="ECO:0000313" key="2">
    <source>
        <dbReference type="EMBL" id="CAK9009363.1"/>
    </source>
</evidence>
<organism evidence="2 3">
    <name type="scientific">Durusdinium trenchii</name>
    <dbReference type="NCBI Taxonomy" id="1381693"/>
    <lineage>
        <taxon>Eukaryota</taxon>
        <taxon>Sar</taxon>
        <taxon>Alveolata</taxon>
        <taxon>Dinophyceae</taxon>
        <taxon>Suessiales</taxon>
        <taxon>Symbiodiniaceae</taxon>
        <taxon>Durusdinium</taxon>
    </lineage>
</organism>
<gene>
    <name evidence="2" type="ORF">SCF082_LOCUS10257</name>
</gene>
<dbReference type="Proteomes" id="UP001642464">
    <property type="component" value="Unassembled WGS sequence"/>
</dbReference>
<evidence type="ECO:0000256" key="1">
    <source>
        <dbReference type="SAM" id="MobiDB-lite"/>
    </source>
</evidence>